<accession>A0A818E4N2</accession>
<evidence type="ECO:0000313" key="2">
    <source>
        <dbReference type="EMBL" id="CAF3416826.1"/>
    </source>
</evidence>
<dbReference type="Proteomes" id="UP000663825">
    <property type="component" value="Unassembled WGS sequence"/>
</dbReference>
<protein>
    <submittedName>
        <fullName evidence="3">Uncharacterized protein</fullName>
    </submittedName>
</protein>
<evidence type="ECO:0000313" key="4">
    <source>
        <dbReference type="EMBL" id="CAF3513705.1"/>
    </source>
</evidence>
<evidence type="ECO:0000313" key="3">
    <source>
        <dbReference type="EMBL" id="CAF3455408.1"/>
    </source>
</evidence>
<dbReference type="Proteomes" id="UP000663833">
    <property type="component" value="Unassembled WGS sequence"/>
</dbReference>
<evidence type="ECO:0000313" key="5">
    <source>
        <dbReference type="EMBL" id="CAF3633126.1"/>
    </source>
</evidence>
<reference evidence="3" key="1">
    <citation type="submission" date="2021-02" db="EMBL/GenBank/DDBJ databases">
        <authorList>
            <person name="Nowell W R."/>
        </authorList>
    </citation>
    <scope>NUCLEOTIDE SEQUENCE</scope>
</reference>
<dbReference type="EMBL" id="CAJNYT010002982">
    <property type="protein sequence ID" value="CAF3513705.1"/>
    <property type="molecule type" value="Genomic_DNA"/>
</dbReference>
<organism evidence="3 6">
    <name type="scientific">Rotaria socialis</name>
    <dbReference type="NCBI Taxonomy" id="392032"/>
    <lineage>
        <taxon>Eukaryota</taxon>
        <taxon>Metazoa</taxon>
        <taxon>Spiralia</taxon>
        <taxon>Gnathifera</taxon>
        <taxon>Rotifera</taxon>
        <taxon>Eurotatoria</taxon>
        <taxon>Bdelloidea</taxon>
        <taxon>Philodinida</taxon>
        <taxon>Philodinidae</taxon>
        <taxon>Rotaria</taxon>
    </lineage>
</organism>
<dbReference type="OrthoDB" id="10018224at2759"/>
<comment type="caution">
    <text evidence="3">The sequence shown here is derived from an EMBL/GenBank/DDBJ whole genome shotgun (WGS) entry which is preliminary data.</text>
</comment>
<dbReference type="EMBL" id="CAJNYU010001669">
    <property type="protein sequence ID" value="CAF3455408.1"/>
    <property type="molecule type" value="Genomic_DNA"/>
</dbReference>
<dbReference type="Proteomes" id="UP000663869">
    <property type="component" value="Unassembled WGS sequence"/>
</dbReference>
<evidence type="ECO:0000256" key="1">
    <source>
        <dbReference type="SAM" id="MobiDB-lite"/>
    </source>
</evidence>
<dbReference type="Proteomes" id="UP000663872">
    <property type="component" value="Unassembled WGS sequence"/>
</dbReference>
<gene>
    <name evidence="3" type="ORF">FME351_LOCUS13692</name>
    <name evidence="4" type="ORF">GRG538_LOCUS18339</name>
    <name evidence="5" type="ORF">LUA448_LOCUS32027</name>
    <name evidence="2" type="ORF">TIS948_LOCUS29094</name>
</gene>
<dbReference type="EMBL" id="CAJNYD010004797">
    <property type="protein sequence ID" value="CAF3633126.1"/>
    <property type="molecule type" value="Genomic_DNA"/>
</dbReference>
<dbReference type="EMBL" id="CAJNXB010005293">
    <property type="protein sequence ID" value="CAF3416826.1"/>
    <property type="molecule type" value="Genomic_DNA"/>
</dbReference>
<proteinExistence type="predicted"/>
<evidence type="ECO:0000313" key="6">
    <source>
        <dbReference type="Proteomes" id="UP000663869"/>
    </source>
</evidence>
<feature type="region of interest" description="Disordered" evidence="1">
    <location>
        <begin position="1"/>
        <end position="20"/>
    </location>
</feature>
<sequence>MNNESESSGPVYNQIPPSNLPVTDTEVIQIDAKDTSLPRKTAADRVADCHYKRSIQRGYGYIVLGSNGFMIDDLFCASYLGFVVINIEMLSIVSADSNNDNELIVDKVIRVWLCRRFYASRWPPTPFKVDFFLPPQIPDYEIPGIIKIIALG</sequence>
<name>A0A818E4N2_9BILA</name>
<dbReference type="AlphaFoldDB" id="A0A818E4N2"/>